<gene>
    <name evidence="1" type="ORF">DEO23_13240</name>
</gene>
<dbReference type="Pfam" id="PF13450">
    <property type="entry name" value="NAD_binding_8"/>
    <property type="match status" value="1"/>
</dbReference>
<evidence type="ECO:0000313" key="2">
    <source>
        <dbReference type="Proteomes" id="UP000245590"/>
    </source>
</evidence>
<dbReference type="EMBL" id="QFKX01000005">
    <property type="protein sequence ID" value="PWH05525.1"/>
    <property type="molecule type" value="Genomic_DNA"/>
</dbReference>
<proteinExistence type="predicted"/>
<dbReference type="OrthoDB" id="833207at2"/>
<name>A0A2U2RID2_9MICO</name>
<dbReference type="AlphaFoldDB" id="A0A2U2RID2"/>
<reference evidence="1 2" key="1">
    <citation type="submission" date="2018-05" db="EMBL/GenBank/DDBJ databases">
        <title>Brachybacterium sp. M1HQ-2T, whole genome shotgun sequence.</title>
        <authorList>
            <person name="Tuo L."/>
        </authorList>
    </citation>
    <scope>NUCLEOTIDE SEQUENCE [LARGE SCALE GENOMIC DNA]</scope>
    <source>
        <strain evidence="1 2">M1HQ-2</strain>
    </source>
</reference>
<accession>A0A2U2RID2</accession>
<dbReference type="RefSeq" id="WP_109276488.1">
    <property type="nucleotide sequence ID" value="NZ_QFKX01000005.1"/>
</dbReference>
<organism evidence="1 2">
    <name type="scientific">Brachybacterium endophyticum</name>
    <dbReference type="NCBI Taxonomy" id="2182385"/>
    <lineage>
        <taxon>Bacteria</taxon>
        <taxon>Bacillati</taxon>
        <taxon>Actinomycetota</taxon>
        <taxon>Actinomycetes</taxon>
        <taxon>Micrococcales</taxon>
        <taxon>Dermabacteraceae</taxon>
        <taxon>Brachybacterium</taxon>
    </lineage>
</organism>
<protein>
    <submittedName>
        <fullName evidence="1">NAD(P)/FAD-dependent oxidoreductase</fullName>
    </submittedName>
</protein>
<dbReference type="Proteomes" id="UP000245590">
    <property type="component" value="Unassembled WGS sequence"/>
</dbReference>
<evidence type="ECO:0000313" key="1">
    <source>
        <dbReference type="EMBL" id="PWH05525.1"/>
    </source>
</evidence>
<dbReference type="PRINTS" id="PR00411">
    <property type="entry name" value="PNDRDTASEI"/>
</dbReference>
<dbReference type="Gene3D" id="3.50.50.60">
    <property type="entry name" value="FAD/NAD(P)-binding domain"/>
    <property type="match status" value="1"/>
</dbReference>
<comment type="caution">
    <text evidence="1">The sequence shown here is derived from an EMBL/GenBank/DDBJ whole genome shotgun (WGS) entry which is preliminary data.</text>
</comment>
<dbReference type="PANTHER" id="PTHR10668">
    <property type="entry name" value="PHYTOENE DEHYDROGENASE"/>
    <property type="match status" value="1"/>
</dbReference>
<keyword evidence="2" id="KW-1185">Reference proteome</keyword>
<dbReference type="SUPFAM" id="SSF51905">
    <property type="entry name" value="FAD/NAD(P)-binding domain"/>
    <property type="match status" value="1"/>
</dbReference>
<dbReference type="InterPro" id="IPR036188">
    <property type="entry name" value="FAD/NAD-bd_sf"/>
</dbReference>
<sequence>MTSAASSPDAVVVGSGPNGLAAAVVLARAGLSVQVHEAEHVPGGGARTIDLGLAPGIVHDICSAVHPLAIASPFLGAFDLPSRGVELVVPEASYAQPLTDEPAAIAWHDLERTASDLGRDGPAWRRLLGVAAANPGALAALALGDKRSIPPQTLSPRGLATAAALGLGTLAQGSRAWDLSLRTERARALLTGVSAHTISPLPSLGAGGTAIMLAALAHGPGWPIPVGGSQAITAALLEDLRAHGGEVLTDSPVRDLRELPPSRAVLLDTPAHVALRMLATRAPRRLARAIRRFPAGSAAAATVDLVLSGPIPWKDPDVGRAGTVHLGGTRAEMERAELEVTAGRMPEKPMVLLSDPTLVDPSREVDGLRPIWAYAHVPLGDPRDPTEAVLQRLEEAAPGVRDLVVAAHGIPAAEMSRHNRSLVGGDITQGRADLAHLVVRPTAAWDPYRLGDTGAWLCSSATPPGPGVHGMSGLHAARRVLRESFGIRRLPELGPGA</sequence>
<dbReference type="PANTHER" id="PTHR10668:SF105">
    <property type="entry name" value="DEHYDROGENASE-RELATED"/>
    <property type="match status" value="1"/>
</dbReference>